<dbReference type="Proteomes" id="UP001159364">
    <property type="component" value="Linkage Group LG06"/>
</dbReference>
<feature type="region of interest" description="Disordered" evidence="1">
    <location>
        <begin position="60"/>
        <end position="79"/>
    </location>
</feature>
<sequence>MEEKKVIMSSLNPEYDHIRGTILRKDPFPSVQLAHSLVQQEESRRNVMLHTPVMEKAGLVASSTEKAKPANTSSNKDHLHCDYCGKSRHTRETCWKLHGRPNQSRGK</sequence>
<proteinExistence type="predicted"/>
<evidence type="ECO:0000313" key="3">
    <source>
        <dbReference type="Proteomes" id="UP001159364"/>
    </source>
</evidence>
<dbReference type="AlphaFoldDB" id="A0AAV8T3M5"/>
<protein>
    <submittedName>
        <fullName evidence="2">Uncharacterized protein</fullName>
    </submittedName>
</protein>
<evidence type="ECO:0000256" key="1">
    <source>
        <dbReference type="SAM" id="MobiDB-lite"/>
    </source>
</evidence>
<keyword evidence="3" id="KW-1185">Reference proteome</keyword>
<gene>
    <name evidence="2" type="ORF">K2173_001403</name>
</gene>
<comment type="caution">
    <text evidence="2">The sequence shown here is derived from an EMBL/GenBank/DDBJ whole genome shotgun (WGS) entry which is preliminary data.</text>
</comment>
<dbReference type="PANTHER" id="PTHR34222">
    <property type="entry name" value="GAG_PRE-INTEGRS DOMAIN-CONTAINING PROTEIN"/>
    <property type="match status" value="1"/>
</dbReference>
<evidence type="ECO:0000313" key="2">
    <source>
        <dbReference type="EMBL" id="KAJ8761347.1"/>
    </source>
</evidence>
<dbReference type="EMBL" id="JAIWQS010000006">
    <property type="protein sequence ID" value="KAJ8761347.1"/>
    <property type="molecule type" value="Genomic_DNA"/>
</dbReference>
<organism evidence="2 3">
    <name type="scientific">Erythroxylum novogranatense</name>
    <dbReference type="NCBI Taxonomy" id="1862640"/>
    <lineage>
        <taxon>Eukaryota</taxon>
        <taxon>Viridiplantae</taxon>
        <taxon>Streptophyta</taxon>
        <taxon>Embryophyta</taxon>
        <taxon>Tracheophyta</taxon>
        <taxon>Spermatophyta</taxon>
        <taxon>Magnoliopsida</taxon>
        <taxon>eudicotyledons</taxon>
        <taxon>Gunneridae</taxon>
        <taxon>Pentapetalae</taxon>
        <taxon>rosids</taxon>
        <taxon>fabids</taxon>
        <taxon>Malpighiales</taxon>
        <taxon>Erythroxylaceae</taxon>
        <taxon>Erythroxylum</taxon>
    </lineage>
</organism>
<name>A0AAV8T3M5_9ROSI</name>
<dbReference type="PANTHER" id="PTHR34222:SF98">
    <property type="match status" value="1"/>
</dbReference>
<accession>A0AAV8T3M5</accession>
<reference evidence="2 3" key="1">
    <citation type="submission" date="2021-09" db="EMBL/GenBank/DDBJ databases">
        <title>Genomic insights and catalytic innovation underlie evolution of tropane alkaloids biosynthesis.</title>
        <authorList>
            <person name="Wang Y.-J."/>
            <person name="Tian T."/>
            <person name="Huang J.-P."/>
            <person name="Huang S.-X."/>
        </authorList>
    </citation>
    <scope>NUCLEOTIDE SEQUENCE [LARGE SCALE GENOMIC DNA]</scope>
    <source>
        <strain evidence="2">KIB-2018</strain>
        <tissue evidence="2">Leaf</tissue>
    </source>
</reference>